<gene>
    <name evidence="1" type="ORF">TRIATDRAFT_297133</name>
</gene>
<dbReference type="OMA" id="AWFRLYD"/>
<dbReference type="AlphaFoldDB" id="G9NG33"/>
<dbReference type="GeneID" id="25780675"/>
<sequence length="323" mass="36797">MAGHWIVEHLKIQTLTTALFANGNMQVPVYVSIKASLNDELYRLSQDDLCLIQLVDFYNAENRLSGSWSYSTVENEFSHRLDGPAPTGSVEISPDSQSICFWVSTTRVEDRTIAAGITQPDDSYITTNGGNFYSQVTLSGVSPVVYTTAQNIQINREKIERGTWGNKTFLWRWGGENCYISSATAMPFIKAEMFDYDHDGNQNGQQDYVRLANSYAFFFGVDSSIRIFYMWNTGSSSIKEVGINTDHSFWGTWKMQAKGEVRVNQRLHSMCLTCVWFKSDGWLTGKDWYNRGRIRLYDTHGNVGNFWADHSSDRHRVAINDQV</sequence>
<proteinExistence type="predicted"/>
<dbReference type="eggNOG" id="ENOG502SQPC">
    <property type="taxonomic scope" value="Eukaryota"/>
</dbReference>
<organism evidence="1 2">
    <name type="scientific">Hypocrea atroviridis (strain ATCC 20476 / IMI 206040)</name>
    <name type="common">Trichoderma atroviride</name>
    <dbReference type="NCBI Taxonomy" id="452589"/>
    <lineage>
        <taxon>Eukaryota</taxon>
        <taxon>Fungi</taxon>
        <taxon>Dikarya</taxon>
        <taxon>Ascomycota</taxon>
        <taxon>Pezizomycotina</taxon>
        <taxon>Sordariomycetes</taxon>
        <taxon>Hypocreomycetidae</taxon>
        <taxon>Hypocreales</taxon>
        <taxon>Hypocreaceae</taxon>
        <taxon>Trichoderma</taxon>
    </lineage>
</organism>
<protein>
    <submittedName>
        <fullName evidence="1">Uncharacterized protein</fullName>
    </submittedName>
</protein>
<dbReference type="OrthoDB" id="5145419at2759"/>
<reference evidence="1 2" key="1">
    <citation type="journal article" date="2011" name="Genome Biol.">
        <title>Comparative genome sequence analysis underscores mycoparasitism as the ancestral life style of Trichoderma.</title>
        <authorList>
            <person name="Kubicek C.P."/>
            <person name="Herrera-Estrella A."/>
            <person name="Seidl-Seiboth V."/>
            <person name="Martinez D.A."/>
            <person name="Druzhinina I.S."/>
            <person name="Thon M."/>
            <person name="Zeilinger S."/>
            <person name="Casas-Flores S."/>
            <person name="Horwitz B.A."/>
            <person name="Mukherjee P.K."/>
            <person name="Mukherjee M."/>
            <person name="Kredics L."/>
            <person name="Alcaraz L.D."/>
            <person name="Aerts A."/>
            <person name="Antal Z."/>
            <person name="Atanasova L."/>
            <person name="Cervantes-Badillo M.G."/>
            <person name="Challacombe J."/>
            <person name="Chertkov O."/>
            <person name="McCluskey K."/>
            <person name="Coulpier F."/>
            <person name="Deshpande N."/>
            <person name="von Doehren H."/>
            <person name="Ebbole D.J."/>
            <person name="Esquivel-Naranjo E.U."/>
            <person name="Fekete E."/>
            <person name="Flipphi M."/>
            <person name="Glaser F."/>
            <person name="Gomez-Rodriguez E.Y."/>
            <person name="Gruber S."/>
            <person name="Han C."/>
            <person name="Henrissat B."/>
            <person name="Hermosa R."/>
            <person name="Hernandez-Onate M."/>
            <person name="Karaffa L."/>
            <person name="Kosti I."/>
            <person name="Le Crom S."/>
            <person name="Lindquist E."/>
            <person name="Lucas S."/>
            <person name="Luebeck M."/>
            <person name="Luebeck P.S."/>
            <person name="Margeot A."/>
            <person name="Metz B."/>
            <person name="Misra M."/>
            <person name="Nevalainen H."/>
            <person name="Omann M."/>
            <person name="Packer N."/>
            <person name="Perrone G."/>
            <person name="Uresti-Rivera E.E."/>
            <person name="Salamov A."/>
            <person name="Schmoll M."/>
            <person name="Seiboth B."/>
            <person name="Shapiro H."/>
            <person name="Sukno S."/>
            <person name="Tamayo-Ramos J.A."/>
            <person name="Tisch D."/>
            <person name="Wiest A."/>
            <person name="Wilkinson H.H."/>
            <person name="Zhang M."/>
            <person name="Coutinho P.M."/>
            <person name="Kenerley C.M."/>
            <person name="Monte E."/>
            <person name="Baker S.E."/>
            <person name="Grigoriev I.V."/>
        </authorList>
    </citation>
    <scope>NUCLEOTIDE SEQUENCE [LARGE SCALE GENOMIC DNA]</scope>
    <source>
        <strain evidence="2">ATCC 20476 / IMI 206040</strain>
    </source>
</reference>
<dbReference type="EMBL" id="ABDG02000014">
    <property type="protein sequence ID" value="EHK50245.1"/>
    <property type="molecule type" value="Genomic_DNA"/>
</dbReference>
<dbReference type="HOGENOM" id="CLU_804592_0_0_1"/>
<accession>G9NG33</accession>
<evidence type="ECO:0000313" key="2">
    <source>
        <dbReference type="Proteomes" id="UP000005426"/>
    </source>
</evidence>
<evidence type="ECO:0000313" key="1">
    <source>
        <dbReference type="EMBL" id="EHK50245.1"/>
    </source>
</evidence>
<dbReference type="Proteomes" id="UP000005426">
    <property type="component" value="Unassembled WGS sequence"/>
</dbReference>
<comment type="caution">
    <text evidence="1">The sequence shown here is derived from an EMBL/GenBank/DDBJ whole genome shotgun (WGS) entry which is preliminary data.</text>
</comment>
<dbReference type="KEGG" id="tatv:25780675"/>
<name>G9NG33_HYPAI</name>
<keyword evidence="2" id="KW-1185">Reference proteome</keyword>